<dbReference type="EMBL" id="MEIL01000023">
    <property type="protein sequence ID" value="PIT39936.1"/>
    <property type="molecule type" value="Genomic_DNA"/>
</dbReference>
<evidence type="ECO:0000313" key="2">
    <source>
        <dbReference type="EMBL" id="PIT39936.1"/>
    </source>
</evidence>
<dbReference type="RefSeq" id="WP_100151866.1">
    <property type="nucleotide sequence ID" value="NZ_MEIL01000023.1"/>
</dbReference>
<dbReference type="InterPro" id="IPR015102">
    <property type="entry name" value="Tscrpt_reg_HTH_FeoC"/>
</dbReference>
<dbReference type="InterPro" id="IPR036388">
    <property type="entry name" value="WH-like_DNA-bd_sf"/>
</dbReference>
<sequence>MLITAIRDYLISIGQASLQDLARHFQVQESAMEQMLSFWLRKGTIRQISLTQPGCSPNQCSNCFACPDGAKKIYQVVSSPRKTIPISSAQRSI</sequence>
<reference evidence="2" key="1">
    <citation type="journal article" date="2017" name="MBio">
        <title>Type VI secretion-mediated competition in the bee gut microbiome.</title>
        <authorList>
            <person name="Steele M.I."/>
            <person name="Kwong W.K."/>
            <person name="Powell J.E."/>
            <person name="Whiteley M."/>
            <person name="Moran N.A."/>
        </authorList>
    </citation>
    <scope>NUCLEOTIDE SEQUENCE [LARGE SCALE GENOMIC DNA]</scope>
    <source>
        <strain evidence="2">WkB273</strain>
    </source>
</reference>
<keyword evidence="3" id="KW-1185">Reference proteome</keyword>
<proteinExistence type="predicted"/>
<dbReference type="Pfam" id="PF09012">
    <property type="entry name" value="FeoC"/>
    <property type="match status" value="1"/>
</dbReference>
<dbReference type="Proteomes" id="UP000230202">
    <property type="component" value="Unassembled WGS sequence"/>
</dbReference>
<dbReference type="AlphaFoldDB" id="A0A2N9X7S7"/>
<accession>A0A2N9X7S7</accession>
<comment type="caution">
    <text evidence="2">The sequence shown here is derived from an EMBL/GenBank/DDBJ whole genome shotgun (WGS) entry which is preliminary data.</text>
</comment>
<dbReference type="InterPro" id="IPR036390">
    <property type="entry name" value="WH_DNA-bd_sf"/>
</dbReference>
<name>A0A2N9X7S7_9NEIS</name>
<dbReference type="SUPFAM" id="SSF46785">
    <property type="entry name" value="Winged helix' DNA-binding domain"/>
    <property type="match status" value="1"/>
</dbReference>
<evidence type="ECO:0000313" key="3">
    <source>
        <dbReference type="Proteomes" id="UP000230202"/>
    </source>
</evidence>
<organism evidence="2 3">
    <name type="scientific">Snodgrassella alvi</name>
    <dbReference type="NCBI Taxonomy" id="1196083"/>
    <lineage>
        <taxon>Bacteria</taxon>
        <taxon>Pseudomonadati</taxon>
        <taxon>Pseudomonadota</taxon>
        <taxon>Betaproteobacteria</taxon>
        <taxon>Neisseriales</taxon>
        <taxon>Neisseriaceae</taxon>
        <taxon>Snodgrassella</taxon>
    </lineage>
</organism>
<protein>
    <recommendedName>
        <fullName evidence="1">Transcriptional regulator HTH-type FeoC domain-containing protein</fullName>
    </recommendedName>
</protein>
<dbReference type="Gene3D" id="1.10.10.10">
    <property type="entry name" value="Winged helix-like DNA-binding domain superfamily/Winged helix DNA-binding domain"/>
    <property type="match status" value="1"/>
</dbReference>
<feature type="domain" description="Transcriptional regulator HTH-type FeoC" evidence="1">
    <location>
        <begin position="4"/>
        <end position="74"/>
    </location>
</feature>
<gene>
    <name evidence="2" type="ORF">BHC54_04035</name>
</gene>
<evidence type="ECO:0000259" key="1">
    <source>
        <dbReference type="Pfam" id="PF09012"/>
    </source>
</evidence>